<keyword evidence="5 7" id="KW-0233">DNA recombination</keyword>
<dbReference type="PANTHER" id="PTHR30446">
    <property type="entry name" value="RECOMBINATION PROTEIN RECR"/>
    <property type="match status" value="1"/>
</dbReference>
<dbReference type="SMART" id="SM00493">
    <property type="entry name" value="TOPRIM"/>
    <property type="match status" value="1"/>
</dbReference>
<dbReference type="Pfam" id="PF21175">
    <property type="entry name" value="RecR_C"/>
    <property type="match status" value="1"/>
</dbReference>
<feature type="domain" description="Toprim" evidence="8">
    <location>
        <begin position="81"/>
        <end position="175"/>
    </location>
</feature>
<evidence type="ECO:0000256" key="1">
    <source>
        <dbReference type="ARBA" id="ARBA00022723"/>
    </source>
</evidence>
<dbReference type="PROSITE" id="PS50880">
    <property type="entry name" value="TOPRIM"/>
    <property type="match status" value="1"/>
</dbReference>
<dbReference type="Proteomes" id="UP000658131">
    <property type="component" value="Unassembled WGS sequence"/>
</dbReference>
<dbReference type="PANTHER" id="PTHR30446:SF0">
    <property type="entry name" value="RECOMBINATION PROTEIN RECR"/>
    <property type="match status" value="1"/>
</dbReference>
<dbReference type="HAMAP" id="MF_00017">
    <property type="entry name" value="RecR"/>
    <property type="match status" value="1"/>
</dbReference>
<name>A0ABR7NF73_9FIRM</name>
<dbReference type="InterPro" id="IPR000093">
    <property type="entry name" value="DNA_Rcmb_RecR"/>
</dbReference>
<evidence type="ECO:0000256" key="2">
    <source>
        <dbReference type="ARBA" id="ARBA00022763"/>
    </source>
</evidence>
<dbReference type="SUPFAM" id="SSF111304">
    <property type="entry name" value="Recombination protein RecR"/>
    <property type="match status" value="1"/>
</dbReference>
<dbReference type="PROSITE" id="PS01300">
    <property type="entry name" value="RECR"/>
    <property type="match status" value="1"/>
</dbReference>
<dbReference type="InterPro" id="IPR006171">
    <property type="entry name" value="TOPRIM_dom"/>
</dbReference>
<evidence type="ECO:0000256" key="4">
    <source>
        <dbReference type="ARBA" id="ARBA00022833"/>
    </source>
</evidence>
<evidence type="ECO:0000256" key="6">
    <source>
        <dbReference type="ARBA" id="ARBA00023204"/>
    </source>
</evidence>
<dbReference type="EMBL" id="JACRTB010000002">
    <property type="protein sequence ID" value="MBC8575061.1"/>
    <property type="molecule type" value="Genomic_DNA"/>
</dbReference>
<evidence type="ECO:0000256" key="5">
    <source>
        <dbReference type="ARBA" id="ARBA00023172"/>
    </source>
</evidence>
<evidence type="ECO:0000313" key="10">
    <source>
        <dbReference type="Proteomes" id="UP000658131"/>
    </source>
</evidence>
<gene>
    <name evidence="7 9" type="primary">recR</name>
    <name evidence="9" type="ORF">H8717_01365</name>
</gene>
<comment type="function">
    <text evidence="7">May play a role in DNA repair. It seems to be involved in an RecBC-independent recombinational process of DNA repair. It may act with RecF and RecO.</text>
</comment>
<keyword evidence="6 7" id="KW-0234">DNA repair</keyword>
<evidence type="ECO:0000313" key="9">
    <source>
        <dbReference type="EMBL" id="MBC8575061.1"/>
    </source>
</evidence>
<feature type="zinc finger region" description="C4-type" evidence="7">
    <location>
        <begin position="58"/>
        <end position="73"/>
    </location>
</feature>
<dbReference type="Pfam" id="PF02132">
    <property type="entry name" value="RecR_ZnF"/>
    <property type="match status" value="1"/>
</dbReference>
<dbReference type="Gene3D" id="3.30.60.80">
    <property type="match status" value="1"/>
</dbReference>
<accession>A0ABR7NF73</accession>
<keyword evidence="1 7" id="KW-0479">Metal-binding</keyword>
<dbReference type="CDD" id="cd01025">
    <property type="entry name" value="TOPRIM_recR"/>
    <property type="match status" value="1"/>
</dbReference>
<organism evidence="9 10">
    <name type="scientific">Yanshouia hominis</name>
    <dbReference type="NCBI Taxonomy" id="2763673"/>
    <lineage>
        <taxon>Bacteria</taxon>
        <taxon>Bacillati</taxon>
        <taxon>Bacillota</taxon>
        <taxon>Clostridia</taxon>
        <taxon>Eubacteriales</taxon>
        <taxon>Oscillospiraceae</taxon>
        <taxon>Yanshouia</taxon>
    </lineage>
</organism>
<dbReference type="InterPro" id="IPR015967">
    <property type="entry name" value="Rcmb_RecR_Znf"/>
</dbReference>
<comment type="caution">
    <text evidence="9">The sequence shown here is derived from an EMBL/GenBank/DDBJ whole genome shotgun (WGS) entry which is preliminary data.</text>
</comment>
<dbReference type="Pfam" id="PF13662">
    <property type="entry name" value="Toprim_4"/>
    <property type="match status" value="1"/>
</dbReference>
<sequence length="198" mass="21888">MAYQVTSLSRLAEQFARLPNVGRKTAQRYAFYVLSQPPEFARAFAEALLDSSGSIKRCSVCQNLSDEPVCSICQNQARDRSIICVVADPRDVIAFERLREYNGLYHVLHGLISPMEGVGPEQLTVKELLSRLTGEVKEVVMATNPTVEGEATAMYLSRLIKPMGLKVSRLAYGLPAGGNLEYADDITLCRALEGRNEM</sequence>
<dbReference type="Gene3D" id="6.10.250.240">
    <property type="match status" value="1"/>
</dbReference>
<reference evidence="9 10" key="1">
    <citation type="submission" date="2020-08" db="EMBL/GenBank/DDBJ databases">
        <title>Genome public.</title>
        <authorList>
            <person name="Liu C."/>
            <person name="Sun Q."/>
        </authorList>
    </citation>
    <scope>NUCLEOTIDE SEQUENCE [LARGE SCALE GENOMIC DNA]</scope>
    <source>
        <strain evidence="9 10">BX1</strain>
    </source>
</reference>
<keyword evidence="4 7" id="KW-0862">Zinc</keyword>
<proteinExistence type="inferred from homology"/>
<dbReference type="Gene3D" id="3.40.1360.10">
    <property type="match status" value="1"/>
</dbReference>
<keyword evidence="3 7" id="KW-0863">Zinc-finger</keyword>
<dbReference type="InterPro" id="IPR023627">
    <property type="entry name" value="Rcmb_RecR"/>
</dbReference>
<dbReference type="RefSeq" id="WP_093372684.1">
    <property type="nucleotide sequence ID" value="NZ_JACRTB010000002.1"/>
</dbReference>
<protein>
    <recommendedName>
        <fullName evidence="7">Recombination protein RecR</fullName>
    </recommendedName>
</protein>
<evidence type="ECO:0000256" key="3">
    <source>
        <dbReference type="ARBA" id="ARBA00022771"/>
    </source>
</evidence>
<dbReference type="NCBIfam" id="TIGR00615">
    <property type="entry name" value="recR"/>
    <property type="match status" value="1"/>
</dbReference>
<dbReference type="InterPro" id="IPR034137">
    <property type="entry name" value="TOPRIM_RecR"/>
</dbReference>
<evidence type="ECO:0000259" key="8">
    <source>
        <dbReference type="PROSITE" id="PS50880"/>
    </source>
</evidence>
<dbReference type="Pfam" id="PF21176">
    <property type="entry name" value="RecR_HhH"/>
    <property type="match status" value="1"/>
</dbReference>
<evidence type="ECO:0000256" key="7">
    <source>
        <dbReference type="HAMAP-Rule" id="MF_00017"/>
    </source>
</evidence>
<keyword evidence="2 7" id="KW-0227">DNA damage</keyword>
<comment type="similarity">
    <text evidence="7">Belongs to the RecR family.</text>
</comment>
<dbReference type="Gene3D" id="1.10.8.420">
    <property type="entry name" value="RecR Domain 1"/>
    <property type="match status" value="1"/>
</dbReference>
<keyword evidence="10" id="KW-1185">Reference proteome</keyword>